<name>A0ABZ0B2B3_9BURK</name>
<keyword evidence="3" id="KW-1185">Reference proteome</keyword>
<dbReference type="EMBL" id="CP132507">
    <property type="protein sequence ID" value="WNO06058.1"/>
    <property type="molecule type" value="Genomic_DNA"/>
</dbReference>
<evidence type="ECO:0000313" key="2">
    <source>
        <dbReference type="EMBL" id="WNO06058.1"/>
    </source>
</evidence>
<sequence>MSFRTSLAKVMDRLPELVLSKDGSVSQTKLAAACFHLLLMLAVIAHTVVKDFVFDVEVWMVYGGFAVGHAGWDKYQSTKASTGRPDPQAASQPLP</sequence>
<proteinExistence type="predicted"/>
<evidence type="ECO:0000256" key="1">
    <source>
        <dbReference type="SAM" id="Phobius"/>
    </source>
</evidence>
<protein>
    <submittedName>
        <fullName evidence="2">DUF2644 domain-containing protein</fullName>
    </submittedName>
</protein>
<gene>
    <name evidence="2" type="ORF">RAN89_06405</name>
</gene>
<feature type="transmembrane region" description="Helical" evidence="1">
    <location>
        <begin position="30"/>
        <end position="49"/>
    </location>
</feature>
<evidence type="ECO:0000313" key="3">
    <source>
        <dbReference type="Proteomes" id="UP001302257"/>
    </source>
</evidence>
<dbReference type="Pfam" id="PF10841">
    <property type="entry name" value="DUF2644"/>
    <property type="match status" value="1"/>
</dbReference>
<dbReference type="Proteomes" id="UP001302257">
    <property type="component" value="Chromosome"/>
</dbReference>
<keyword evidence="1" id="KW-1133">Transmembrane helix</keyword>
<keyword evidence="1" id="KW-0812">Transmembrane</keyword>
<reference evidence="2 3" key="1">
    <citation type="submission" date="2023-08" db="EMBL/GenBank/DDBJ databases">
        <title>Rhodoferax potami sp. nov. and Rhodoferax mekongensis sp. nov., isolated from the Mekong River in Thailand.</title>
        <authorList>
            <person name="Kitikhun S."/>
            <person name="Charoenyingcharoen P."/>
            <person name="Siriarchawattana P."/>
            <person name="Likhitrattanapisal S."/>
            <person name="Nilsakha T."/>
            <person name="Chanpet A."/>
            <person name="Rattanawaree P."/>
            <person name="Ingsriswang S."/>
        </authorList>
    </citation>
    <scope>NUCLEOTIDE SEQUENCE [LARGE SCALE GENOMIC DNA]</scope>
    <source>
        <strain evidence="2 3">TBRC 17307</strain>
    </source>
</reference>
<dbReference type="RefSeq" id="WP_313868780.1">
    <property type="nucleotide sequence ID" value="NZ_CP132507.1"/>
</dbReference>
<dbReference type="InterPro" id="IPR020300">
    <property type="entry name" value="DUF2644"/>
</dbReference>
<accession>A0ABZ0B2B3</accession>
<organism evidence="2 3">
    <name type="scientific">Rhodoferax mekongensis</name>
    <dbReference type="NCBI Taxonomy" id="3068341"/>
    <lineage>
        <taxon>Bacteria</taxon>
        <taxon>Pseudomonadati</taxon>
        <taxon>Pseudomonadota</taxon>
        <taxon>Betaproteobacteria</taxon>
        <taxon>Burkholderiales</taxon>
        <taxon>Comamonadaceae</taxon>
        <taxon>Rhodoferax</taxon>
    </lineage>
</organism>
<keyword evidence="1" id="KW-0472">Membrane</keyword>